<evidence type="ECO:0000256" key="1">
    <source>
        <dbReference type="ARBA" id="ARBA00009995"/>
    </source>
</evidence>
<evidence type="ECO:0000256" key="2">
    <source>
        <dbReference type="ARBA" id="ARBA00022676"/>
    </source>
</evidence>
<evidence type="ECO:0000313" key="4">
    <source>
        <dbReference type="EMBL" id="CAI0395142.1"/>
    </source>
</evidence>
<sequence>MAPEINTTPIAPKKKLHIAVFPWLAFGHMIPFHHLANLLAAQGHHISFLSTPRNIHRLPKTPPKLSHSFNFVPLHLPQIPGLPPAAESTADLPPGLVPYLKLAHDGLEPADFTVPPKWVPFPSSVAYRLHEARRFFEPPPEGVAVPVVVGDLERGEAALNGCDVLALRTCPELERDWLDLTGQLYGKPVVPAGLLIPSEPEPEPEPEGPWVAAREWLGKQRFGSVVYVAFGSEVSLTKYEMTELALGLELAGFPFLWVLRKQGKAGSSAEEEDGELLPEGFEDRIQAKGIGLVHTGWAPQVQILAHGSVGGFLTHCGWGSVVEALRFGRPLIMLPIQVVDQGLIARTFAERGAGVEVARDEEDGYYSGSSVAESVRAVMGEESGRRYRDKAEEMRAAVFGNTGVQDRCFRGFVEFLENYSRNNNV</sequence>
<dbReference type="FunFam" id="3.40.50.2000:FF:000037">
    <property type="entry name" value="Glycosyltransferase"/>
    <property type="match status" value="1"/>
</dbReference>
<dbReference type="Gene3D" id="3.40.50.2000">
    <property type="entry name" value="Glycogen Phosphorylase B"/>
    <property type="match status" value="3"/>
</dbReference>
<comment type="similarity">
    <text evidence="1">Belongs to the UDP-glycosyltransferase family.</text>
</comment>
<evidence type="ECO:0000313" key="5">
    <source>
        <dbReference type="Proteomes" id="UP001154282"/>
    </source>
</evidence>
<comment type="caution">
    <text evidence="4">The sequence shown here is derived from an EMBL/GenBank/DDBJ whole genome shotgun (WGS) entry which is preliminary data.</text>
</comment>
<evidence type="ECO:0000256" key="3">
    <source>
        <dbReference type="ARBA" id="ARBA00022679"/>
    </source>
</evidence>
<proteinExistence type="inferred from homology"/>
<accession>A0AAV0ICB4</accession>
<keyword evidence="3" id="KW-0808">Transferase</keyword>
<dbReference type="InterPro" id="IPR050481">
    <property type="entry name" value="UDP-glycosyltransf_plant"/>
</dbReference>
<protein>
    <recommendedName>
        <fullName evidence="6">Glycosyltransferase</fullName>
    </recommendedName>
</protein>
<dbReference type="Proteomes" id="UP001154282">
    <property type="component" value="Unassembled WGS sequence"/>
</dbReference>
<dbReference type="PANTHER" id="PTHR48049:SF60">
    <property type="entry name" value="UDP-GLYCOSYLTRANSFERASE 91B1"/>
    <property type="match status" value="1"/>
</dbReference>
<reference evidence="4" key="1">
    <citation type="submission" date="2022-08" db="EMBL/GenBank/DDBJ databases">
        <authorList>
            <person name="Gutierrez-Valencia J."/>
        </authorList>
    </citation>
    <scope>NUCLEOTIDE SEQUENCE</scope>
</reference>
<evidence type="ECO:0008006" key="6">
    <source>
        <dbReference type="Google" id="ProtNLM"/>
    </source>
</evidence>
<dbReference type="SUPFAM" id="SSF53756">
    <property type="entry name" value="UDP-Glycosyltransferase/glycogen phosphorylase"/>
    <property type="match status" value="1"/>
</dbReference>
<dbReference type="GO" id="GO:0035251">
    <property type="term" value="F:UDP-glucosyltransferase activity"/>
    <property type="evidence" value="ECO:0007669"/>
    <property type="project" value="InterPro"/>
</dbReference>
<dbReference type="AlphaFoldDB" id="A0AAV0ICB4"/>
<organism evidence="4 5">
    <name type="scientific">Linum tenue</name>
    <dbReference type="NCBI Taxonomy" id="586396"/>
    <lineage>
        <taxon>Eukaryota</taxon>
        <taxon>Viridiplantae</taxon>
        <taxon>Streptophyta</taxon>
        <taxon>Embryophyta</taxon>
        <taxon>Tracheophyta</taxon>
        <taxon>Spermatophyta</taxon>
        <taxon>Magnoliopsida</taxon>
        <taxon>eudicotyledons</taxon>
        <taxon>Gunneridae</taxon>
        <taxon>Pentapetalae</taxon>
        <taxon>rosids</taxon>
        <taxon>fabids</taxon>
        <taxon>Malpighiales</taxon>
        <taxon>Linaceae</taxon>
        <taxon>Linum</taxon>
    </lineage>
</organism>
<gene>
    <name evidence="4" type="ORF">LITE_LOCUS8601</name>
</gene>
<keyword evidence="5" id="KW-1185">Reference proteome</keyword>
<keyword evidence="2" id="KW-0328">Glycosyltransferase</keyword>
<dbReference type="InterPro" id="IPR002213">
    <property type="entry name" value="UDP_glucos_trans"/>
</dbReference>
<dbReference type="PANTHER" id="PTHR48049">
    <property type="entry name" value="GLYCOSYLTRANSFERASE"/>
    <property type="match status" value="1"/>
</dbReference>
<dbReference type="CDD" id="cd03784">
    <property type="entry name" value="GT1_Gtf-like"/>
    <property type="match status" value="1"/>
</dbReference>
<name>A0AAV0ICB4_9ROSI</name>
<dbReference type="EMBL" id="CAMGYJ010000003">
    <property type="protein sequence ID" value="CAI0395142.1"/>
    <property type="molecule type" value="Genomic_DNA"/>
</dbReference>
<dbReference type="Pfam" id="PF00201">
    <property type="entry name" value="UDPGT"/>
    <property type="match status" value="1"/>
</dbReference>